<protein>
    <submittedName>
        <fullName evidence="2">Uncharacterized protein</fullName>
    </submittedName>
</protein>
<keyword evidence="3" id="KW-1185">Reference proteome</keyword>
<dbReference type="HOGENOM" id="CLU_1023169_0_0_1"/>
<proteinExistence type="predicted"/>
<feature type="transmembrane region" description="Helical" evidence="1">
    <location>
        <begin position="183"/>
        <end position="202"/>
    </location>
</feature>
<accession>J8ZUX6</accession>
<keyword evidence="1" id="KW-0812">Transmembrane</keyword>
<evidence type="ECO:0000256" key="1">
    <source>
        <dbReference type="SAM" id="Phobius"/>
    </source>
</evidence>
<feature type="transmembrane region" description="Helical" evidence="1">
    <location>
        <begin position="71"/>
        <end position="89"/>
    </location>
</feature>
<dbReference type="VEuPathDB" id="MicrosporidiaDB:EDEG_02179"/>
<organism evidence="2 3">
    <name type="scientific">Edhazardia aedis (strain USNM 41457)</name>
    <name type="common">Microsporidian parasite</name>
    <dbReference type="NCBI Taxonomy" id="1003232"/>
    <lineage>
        <taxon>Eukaryota</taxon>
        <taxon>Fungi</taxon>
        <taxon>Fungi incertae sedis</taxon>
        <taxon>Microsporidia</taxon>
        <taxon>Edhazardia</taxon>
    </lineage>
</organism>
<dbReference type="AlphaFoldDB" id="J8ZUX6"/>
<sequence>MNLLAILDFLSVKEKEVIQVGLILTLYYTMNYTFAAEFFTPIFKSTINFIMSLVRPPTTFENGNNIFEIEYMTAVSLVFFLVVVVMLTIKQVISKLKLGSNFNFIHFFISLVIFLVWILHQIIQHILEIFDIKIDEYSDEITTIDIIYSQFLFVISVLVTYLGTRYFVSNIRPQSSIISNSKYYVGSALIPILTSIVSYMILEKGTPGFLYIENIPIIIIWYFYIRNNLCDNVYSIGMWNYQIIVILLQQIYVLIESLANLMCTKLNKMPLF</sequence>
<keyword evidence="1" id="KW-0472">Membrane</keyword>
<comment type="caution">
    <text evidence="2">The sequence shown here is derived from an EMBL/GenBank/DDBJ whole genome shotgun (WGS) entry which is preliminary data.</text>
</comment>
<feature type="transmembrane region" description="Helical" evidence="1">
    <location>
        <begin position="208"/>
        <end position="225"/>
    </location>
</feature>
<feature type="transmembrane region" description="Helical" evidence="1">
    <location>
        <begin position="101"/>
        <end position="123"/>
    </location>
</feature>
<dbReference type="EMBL" id="AFBI03000036">
    <property type="protein sequence ID" value="EJW03483.1"/>
    <property type="molecule type" value="Genomic_DNA"/>
</dbReference>
<gene>
    <name evidence="2" type="ORF">EDEG_02179</name>
</gene>
<reference evidence="2 3" key="1">
    <citation type="submission" date="2011-08" db="EMBL/GenBank/DDBJ databases">
        <authorList>
            <person name="Liu Z.J."/>
            <person name="Shi F.L."/>
            <person name="Lu J.Q."/>
            <person name="Li M."/>
            <person name="Wang Z.L."/>
        </authorList>
    </citation>
    <scope>NUCLEOTIDE SEQUENCE [LARGE SCALE GENOMIC DNA]</scope>
    <source>
        <strain evidence="2 3">USNM 41457</strain>
    </source>
</reference>
<reference evidence="3" key="2">
    <citation type="submission" date="2015-07" db="EMBL/GenBank/DDBJ databases">
        <title>Contrasting host-pathogen interactions and genome evolution in two generalist and specialist microsporidian pathogens of mosquitoes.</title>
        <authorList>
            <consortium name="The Broad Institute Genomics Platform"/>
            <consortium name="The Broad Institute Genome Sequencing Center for Infectious Disease"/>
            <person name="Cuomo C.A."/>
            <person name="Sanscrainte N.D."/>
            <person name="Goldberg J.M."/>
            <person name="Heiman D."/>
            <person name="Young S."/>
            <person name="Zeng Q."/>
            <person name="Becnel J.J."/>
            <person name="Birren B.W."/>
        </authorList>
    </citation>
    <scope>NUCLEOTIDE SEQUENCE [LARGE SCALE GENOMIC DNA]</scope>
    <source>
        <strain evidence="3">USNM 41457</strain>
    </source>
</reference>
<evidence type="ECO:0000313" key="3">
    <source>
        <dbReference type="Proteomes" id="UP000003163"/>
    </source>
</evidence>
<evidence type="ECO:0000313" key="2">
    <source>
        <dbReference type="EMBL" id="EJW03483.1"/>
    </source>
</evidence>
<dbReference type="InParanoid" id="J8ZUX6"/>
<feature type="transmembrane region" description="Helical" evidence="1">
    <location>
        <begin position="237"/>
        <end position="255"/>
    </location>
</feature>
<name>J8ZUX6_EDHAE</name>
<keyword evidence="1" id="KW-1133">Transmembrane helix</keyword>
<feature type="transmembrane region" description="Helical" evidence="1">
    <location>
        <begin position="143"/>
        <end position="162"/>
    </location>
</feature>
<dbReference type="Proteomes" id="UP000003163">
    <property type="component" value="Unassembled WGS sequence"/>
</dbReference>